<evidence type="ECO:0000256" key="7">
    <source>
        <dbReference type="PROSITE-ProRule" id="PRU00169"/>
    </source>
</evidence>
<dbReference type="PANTHER" id="PTHR32071:SF119">
    <property type="entry name" value="SIGMA L-DEPENDENT TRANSCRIPTIONAL REGULATOR YPLP-RELATED"/>
    <property type="match status" value="1"/>
</dbReference>
<accession>A0A2N7PLH5</accession>
<evidence type="ECO:0000256" key="5">
    <source>
        <dbReference type="ARBA" id="ARBA00023159"/>
    </source>
</evidence>
<dbReference type="Pfam" id="PF00072">
    <property type="entry name" value="Response_reg"/>
    <property type="match status" value="1"/>
</dbReference>
<evidence type="ECO:0000256" key="6">
    <source>
        <dbReference type="ARBA" id="ARBA00023163"/>
    </source>
</evidence>
<dbReference type="PROSITE" id="PS00675">
    <property type="entry name" value="SIGMA54_INTERACT_1"/>
    <property type="match status" value="1"/>
</dbReference>
<keyword evidence="3" id="KW-0805">Transcription regulation</keyword>
<sequence length="454" mass="52645">MEKTPKILVVDDEKLTLKNLSYVLSKEGYEVKTAESGTLALKYLQEEEFDVVITDLKMEKVTGLDVLEKCKEWWPDTEVVIITAYATVDSAIEAMKKGAYYYIMKPFKLEELRKVVKEAVEKVYLKKENKKLKEELEKNKEEVKIITKNPEMKRILDIAEKIAPTDCPVLILGETGTGKELLARYIHSKSHRRNKTFLAINCGAFTEELLANELFGHEKGAYTGAVTTKKGLLEIADGGTLFLDEITEMSPTMQVKFLRVLQEKEFLRIGGTEPIKVDVRFIAATNKDIRKEIEGGYFREDLYFRLNVVTLKLPPLSERKEDIPLLAYHFLRKYAKEMHKKVTEIDEDAMKLLMEYDYPGNIRELENIVARAVALTTSEKIEVHHLPEEFRKFKIFTFRKREQKLLTLEEQEKEYIKFVLKETGWNKSLAAQILGIDRATLWRKLKKYGLEENP</sequence>
<evidence type="ECO:0000259" key="9">
    <source>
        <dbReference type="PROSITE" id="PS50045"/>
    </source>
</evidence>
<evidence type="ECO:0000313" key="12">
    <source>
        <dbReference type="Proteomes" id="UP000235731"/>
    </source>
</evidence>
<dbReference type="CDD" id="cd00009">
    <property type="entry name" value="AAA"/>
    <property type="match status" value="1"/>
</dbReference>
<dbReference type="Gene3D" id="3.40.50.300">
    <property type="entry name" value="P-loop containing nucleotide triphosphate hydrolases"/>
    <property type="match status" value="1"/>
</dbReference>
<proteinExistence type="predicted"/>
<dbReference type="SUPFAM" id="SSF52540">
    <property type="entry name" value="P-loop containing nucleoside triphosphate hydrolases"/>
    <property type="match status" value="1"/>
</dbReference>
<keyword evidence="5" id="KW-0010">Activator</keyword>
<dbReference type="InterPro" id="IPR002197">
    <property type="entry name" value="HTH_Fis"/>
</dbReference>
<dbReference type="GO" id="GO:0006355">
    <property type="term" value="P:regulation of DNA-templated transcription"/>
    <property type="evidence" value="ECO:0007669"/>
    <property type="project" value="InterPro"/>
</dbReference>
<dbReference type="PROSITE" id="PS50110">
    <property type="entry name" value="RESPONSE_REGULATORY"/>
    <property type="match status" value="1"/>
</dbReference>
<dbReference type="InterPro" id="IPR025943">
    <property type="entry name" value="Sigma_54_int_dom_ATP-bd_2"/>
</dbReference>
<reference evidence="11 12" key="1">
    <citation type="submission" date="2018-01" db="EMBL/GenBank/DDBJ databases">
        <title>Metagenomic assembled genomes from two thermal pools in the Uzon Caldera, Kamchatka, Russia.</title>
        <authorList>
            <person name="Wilkins L."/>
            <person name="Ettinger C."/>
        </authorList>
    </citation>
    <scope>NUCLEOTIDE SEQUENCE [LARGE SCALE GENOMIC DNA]</scope>
    <source>
        <strain evidence="11">ZAV-15</strain>
    </source>
</reference>
<dbReference type="PROSITE" id="PS50045">
    <property type="entry name" value="SIGMA54_INTERACT_4"/>
    <property type="match status" value="1"/>
</dbReference>
<name>A0A2N7PLH5_9BACT</name>
<protein>
    <submittedName>
        <fullName evidence="11">Fis family transcriptional regulator</fullName>
    </submittedName>
</protein>
<dbReference type="PROSITE" id="PS00688">
    <property type="entry name" value="SIGMA54_INTERACT_3"/>
    <property type="match status" value="1"/>
</dbReference>
<dbReference type="PROSITE" id="PS00676">
    <property type="entry name" value="SIGMA54_INTERACT_2"/>
    <property type="match status" value="1"/>
</dbReference>
<dbReference type="InterPro" id="IPR002078">
    <property type="entry name" value="Sigma_54_int"/>
</dbReference>
<dbReference type="Pfam" id="PF25601">
    <property type="entry name" value="AAA_lid_14"/>
    <property type="match status" value="1"/>
</dbReference>
<evidence type="ECO:0000259" key="10">
    <source>
        <dbReference type="PROSITE" id="PS50110"/>
    </source>
</evidence>
<feature type="coiled-coil region" evidence="8">
    <location>
        <begin position="122"/>
        <end position="149"/>
    </location>
</feature>
<dbReference type="AlphaFoldDB" id="A0A2N7PLH5"/>
<dbReference type="SUPFAM" id="SSF46689">
    <property type="entry name" value="Homeodomain-like"/>
    <property type="match status" value="1"/>
</dbReference>
<keyword evidence="7" id="KW-0597">Phosphoprotein</keyword>
<dbReference type="PRINTS" id="PR01590">
    <property type="entry name" value="HTHFIS"/>
</dbReference>
<dbReference type="InterPro" id="IPR025662">
    <property type="entry name" value="Sigma_54_int_dom_ATP-bd_1"/>
</dbReference>
<dbReference type="InterPro" id="IPR058031">
    <property type="entry name" value="AAA_lid_NorR"/>
</dbReference>
<feature type="domain" description="Sigma-54 factor interaction" evidence="9">
    <location>
        <begin position="145"/>
        <end position="374"/>
    </location>
</feature>
<evidence type="ECO:0000256" key="1">
    <source>
        <dbReference type="ARBA" id="ARBA00022741"/>
    </source>
</evidence>
<dbReference type="EMBL" id="PNIE01000005">
    <property type="protein sequence ID" value="PMP64548.1"/>
    <property type="molecule type" value="Genomic_DNA"/>
</dbReference>
<dbReference type="InterPro" id="IPR003593">
    <property type="entry name" value="AAA+_ATPase"/>
</dbReference>
<dbReference type="GO" id="GO:0043565">
    <property type="term" value="F:sequence-specific DNA binding"/>
    <property type="evidence" value="ECO:0007669"/>
    <property type="project" value="InterPro"/>
</dbReference>
<dbReference type="InterPro" id="IPR001789">
    <property type="entry name" value="Sig_transdc_resp-reg_receiver"/>
</dbReference>
<gene>
    <name evidence="11" type="ORF">C0197_00380</name>
</gene>
<dbReference type="InterPro" id="IPR025944">
    <property type="entry name" value="Sigma_54_int_dom_CS"/>
</dbReference>
<dbReference type="Gene3D" id="3.40.50.2300">
    <property type="match status" value="1"/>
</dbReference>
<keyword evidence="1" id="KW-0547">Nucleotide-binding</keyword>
<dbReference type="Gene3D" id="1.10.8.60">
    <property type="match status" value="1"/>
</dbReference>
<comment type="caution">
    <text evidence="11">The sequence shown here is derived from an EMBL/GenBank/DDBJ whole genome shotgun (WGS) entry which is preliminary data.</text>
</comment>
<evidence type="ECO:0000256" key="4">
    <source>
        <dbReference type="ARBA" id="ARBA00023125"/>
    </source>
</evidence>
<dbReference type="FunFam" id="3.40.50.300:FF:000006">
    <property type="entry name" value="DNA-binding transcriptional regulator NtrC"/>
    <property type="match status" value="1"/>
</dbReference>
<feature type="domain" description="Response regulatory" evidence="10">
    <location>
        <begin position="6"/>
        <end position="120"/>
    </location>
</feature>
<dbReference type="GO" id="GO:0005524">
    <property type="term" value="F:ATP binding"/>
    <property type="evidence" value="ECO:0007669"/>
    <property type="project" value="UniProtKB-KW"/>
</dbReference>
<evidence type="ECO:0000313" key="11">
    <source>
        <dbReference type="EMBL" id="PMP64548.1"/>
    </source>
</evidence>
<dbReference type="InterPro" id="IPR009057">
    <property type="entry name" value="Homeodomain-like_sf"/>
</dbReference>
<dbReference type="GO" id="GO:0000160">
    <property type="term" value="P:phosphorelay signal transduction system"/>
    <property type="evidence" value="ECO:0007669"/>
    <property type="project" value="InterPro"/>
</dbReference>
<dbReference type="Proteomes" id="UP000235731">
    <property type="component" value="Unassembled WGS sequence"/>
</dbReference>
<dbReference type="Gene3D" id="1.10.10.60">
    <property type="entry name" value="Homeodomain-like"/>
    <property type="match status" value="1"/>
</dbReference>
<dbReference type="SMART" id="SM00382">
    <property type="entry name" value="AAA"/>
    <property type="match status" value="1"/>
</dbReference>
<dbReference type="Pfam" id="PF00158">
    <property type="entry name" value="Sigma54_activat"/>
    <property type="match status" value="1"/>
</dbReference>
<dbReference type="InterPro" id="IPR011006">
    <property type="entry name" value="CheY-like_superfamily"/>
</dbReference>
<organism evidence="11 12">
    <name type="scientific">Caldimicrobium thiodismutans</name>
    <dbReference type="NCBI Taxonomy" id="1653476"/>
    <lineage>
        <taxon>Bacteria</taxon>
        <taxon>Pseudomonadati</taxon>
        <taxon>Thermodesulfobacteriota</taxon>
        <taxon>Thermodesulfobacteria</taxon>
        <taxon>Thermodesulfobacteriales</taxon>
        <taxon>Thermodesulfobacteriaceae</taxon>
        <taxon>Caldimicrobium</taxon>
    </lineage>
</organism>
<keyword evidence="6" id="KW-0804">Transcription</keyword>
<dbReference type="SMART" id="SM00448">
    <property type="entry name" value="REC"/>
    <property type="match status" value="1"/>
</dbReference>
<dbReference type="PANTHER" id="PTHR32071">
    <property type="entry name" value="TRANSCRIPTIONAL REGULATORY PROTEIN"/>
    <property type="match status" value="1"/>
</dbReference>
<dbReference type="InterPro" id="IPR027417">
    <property type="entry name" value="P-loop_NTPase"/>
</dbReference>
<keyword evidence="4" id="KW-0238">DNA-binding</keyword>
<evidence type="ECO:0000256" key="8">
    <source>
        <dbReference type="SAM" id="Coils"/>
    </source>
</evidence>
<dbReference type="FunFam" id="1.10.8.60:FF:000014">
    <property type="entry name" value="DNA-binding transcriptional regulator NtrC"/>
    <property type="match status" value="1"/>
</dbReference>
<dbReference type="SUPFAM" id="SSF52172">
    <property type="entry name" value="CheY-like"/>
    <property type="match status" value="1"/>
</dbReference>
<keyword evidence="2" id="KW-0067">ATP-binding</keyword>
<evidence type="ECO:0000256" key="2">
    <source>
        <dbReference type="ARBA" id="ARBA00022840"/>
    </source>
</evidence>
<evidence type="ECO:0000256" key="3">
    <source>
        <dbReference type="ARBA" id="ARBA00023015"/>
    </source>
</evidence>
<dbReference type="Pfam" id="PF02954">
    <property type="entry name" value="HTH_8"/>
    <property type="match status" value="1"/>
</dbReference>
<feature type="modified residue" description="4-aspartylphosphate" evidence="7">
    <location>
        <position position="55"/>
    </location>
</feature>
<keyword evidence="8" id="KW-0175">Coiled coil</keyword>